<keyword evidence="2" id="KW-1185">Reference proteome</keyword>
<organism evidence="1 2">
    <name type="scientific">Glomus cerebriforme</name>
    <dbReference type="NCBI Taxonomy" id="658196"/>
    <lineage>
        <taxon>Eukaryota</taxon>
        <taxon>Fungi</taxon>
        <taxon>Fungi incertae sedis</taxon>
        <taxon>Mucoromycota</taxon>
        <taxon>Glomeromycotina</taxon>
        <taxon>Glomeromycetes</taxon>
        <taxon>Glomerales</taxon>
        <taxon>Glomeraceae</taxon>
        <taxon>Glomus</taxon>
    </lineage>
</organism>
<dbReference type="Gene3D" id="1.10.30.10">
    <property type="entry name" value="High mobility group box domain"/>
    <property type="match status" value="1"/>
</dbReference>
<dbReference type="AlphaFoldDB" id="A0A397TIA8"/>
<dbReference type="EMBL" id="QKYT01000048">
    <property type="protein sequence ID" value="RIA96197.1"/>
    <property type="molecule type" value="Genomic_DNA"/>
</dbReference>
<reference evidence="1 2" key="1">
    <citation type="submission" date="2018-06" db="EMBL/GenBank/DDBJ databases">
        <title>Comparative genomics reveals the genomic features of Rhizophagus irregularis, R. cerebriforme, R. diaphanum and Gigaspora rosea, and their symbiotic lifestyle signature.</title>
        <authorList>
            <person name="Morin E."/>
            <person name="San Clemente H."/>
            <person name="Chen E.C.H."/>
            <person name="De La Providencia I."/>
            <person name="Hainaut M."/>
            <person name="Kuo A."/>
            <person name="Kohler A."/>
            <person name="Murat C."/>
            <person name="Tang N."/>
            <person name="Roy S."/>
            <person name="Loubradou J."/>
            <person name="Henrissat B."/>
            <person name="Grigoriev I.V."/>
            <person name="Corradi N."/>
            <person name="Roux C."/>
            <person name="Martin F.M."/>
        </authorList>
    </citation>
    <scope>NUCLEOTIDE SEQUENCE [LARGE SCALE GENOMIC DNA]</scope>
    <source>
        <strain evidence="1 2">DAOM 227022</strain>
    </source>
</reference>
<dbReference type="OrthoDB" id="2373985at2759"/>
<dbReference type="InterPro" id="IPR036910">
    <property type="entry name" value="HMG_box_dom_sf"/>
</dbReference>
<proteinExistence type="predicted"/>
<evidence type="ECO:0000313" key="1">
    <source>
        <dbReference type="EMBL" id="RIA96197.1"/>
    </source>
</evidence>
<name>A0A397TIA8_9GLOM</name>
<comment type="caution">
    <text evidence="1">The sequence shown here is derived from an EMBL/GenBank/DDBJ whole genome shotgun (WGS) entry which is preliminary data.</text>
</comment>
<dbReference type="Proteomes" id="UP000265703">
    <property type="component" value="Unassembled WGS sequence"/>
</dbReference>
<sequence length="185" mass="21650">MTNNRSINDTKSPPNAHLFRQNNGRYYFGLEGHPNLVPFTVPTIKEVLETCKESSKKPPTIYIIFRNPIQNCLRELNFKFERKVVSKISSNLWRRIDPELRTTFENLYQDTSEQWRRGRIIFEFFTPLIELPTNEPSHPVSVPSSSSPSPIEIKPKLSHHEEEMVIGELFGWAYVPGYNRYLQNP</sequence>
<protein>
    <recommendedName>
        <fullName evidence="3">HMG box domain-containing protein</fullName>
    </recommendedName>
</protein>
<evidence type="ECO:0008006" key="3">
    <source>
        <dbReference type="Google" id="ProtNLM"/>
    </source>
</evidence>
<evidence type="ECO:0000313" key="2">
    <source>
        <dbReference type="Proteomes" id="UP000265703"/>
    </source>
</evidence>
<gene>
    <name evidence="1" type="ORF">C1645_872175</name>
</gene>
<dbReference type="SUPFAM" id="SSF47095">
    <property type="entry name" value="HMG-box"/>
    <property type="match status" value="1"/>
</dbReference>
<feature type="non-terminal residue" evidence="1">
    <location>
        <position position="1"/>
    </location>
</feature>
<accession>A0A397TIA8</accession>